<reference evidence="4 5" key="1">
    <citation type="journal article" date="2015" name="Stand. Genomic Sci.">
        <title>Genomic Encyclopedia of Bacterial and Archaeal Type Strains, Phase III: the genomes of soil and plant-associated and newly described type strains.</title>
        <authorList>
            <person name="Whitman W.B."/>
            <person name="Woyke T."/>
            <person name="Klenk H.P."/>
            <person name="Zhou Y."/>
            <person name="Lilburn T.G."/>
            <person name="Beck B.J."/>
            <person name="De Vos P."/>
            <person name="Vandamme P."/>
            <person name="Eisen J.A."/>
            <person name="Garrity G."/>
            <person name="Hugenholtz P."/>
            <person name="Kyrpides N.C."/>
        </authorList>
    </citation>
    <scope>NUCLEOTIDE SEQUENCE [LARGE SCALE GENOMIC DNA]</scope>
    <source>
        <strain evidence="4 5">CECT 8445</strain>
    </source>
</reference>
<comment type="caution">
    <text evidence="4">The sequence shown here is derived from an EMBL/GenBank/DDBJ whole genome shotgun (WGS) entry which is preliminary data.</text>
</comment>
<dbReference type="OrthoDB" id="1522859at2"/>
<accession>A0A4R1KK86</accession>
<feature type="transmembrane region" description="Helical" evidence="1">
    <location>
        <begin position="99"/>
        <end position="117"/>
    </location>
</feature>
<feature type="transmembrane region" description="Helical" evidence="1">
    <location>
        <begin position="34"/>
        <end position="51"/>
    </location>
</feature>
<feature type="transmembrane region" description="Helical" evidence="1">
    <location>
        <begin position="271"/>
        <end position="291"/>
    </location>
</feature>
<dbReference type="AlphaFoldDB" id="A0A4R1KK86"/>
<dbReference type="SUPFAM" id="SSF74653">
    <property type="entry name" value="TolA/TonB C-terminal domain"/>
    <property type="match status" value="2"/>
</dbReference>
<dbReference type="GO" id="GO:0055085">
    <property type="term" value="P:transmembrane transport"/>
    <property type="evidence" value="ECO:0007669"/>
    <property type="project" value="InterPro"/>
</dbReference>
<dbReference type="Gene3D" id="3.30.1150.10">
    <property type="match status" value="2"/>
</dbReference>
<dbReference type="Pfam" id="PF03544">
    <property type="entry name" value="TonB_C"/>
    <property type="match status" value="1"/>
</dbReference>
<evidence type="ECO:0000259" key="2">
    <source>
        <dbReference type="Pfam" id="PF03544"/>
    </source>
</evidence>
<dbReference type="PANTHER" id="PTHR34978:SF3">
    <property type="entry name" value="SLR0241 PROTEIN"/>
    <property type="match status" value="1"/>
</dbReference>
<dbReference type="Pfam" id="PF05569">
    <property type="entry name" value="Peptidase_M56"/>
    <property type="match status" value="1"/>
</dbReference>
<dbReference type="RefSeq" id="WP_132705594.1">
    <property type="nucleotide sequence ID" value="NZ_SMGI01000004.1"/>
</dbReference>
<feature type="transmembrane region" description="Helical" evidence="1">
    <location>
        <begin position="6"/>
        <end position="22"/>
    </location>
</feature>
<evidence type="ECO:0000259" key="3">
    <source>
        <dbReference type="Pfam" id="PF05569"/>
    </source>
</evidence>
<keyword evidence="1" id="KW-0472">Membrane</keyword>
<keyword evidence="1" id="KW-0812">Transmembrane</keyword>
<dbReference type="InterPro" id="IPR008756">
    <property type="entry name" value="Peptidase_M56"/>
</dbReference>
<dbReference type="InterPro" id="IPR052173">
    <property type="entry name" value="Beta-lactam_resp_regulator"/>
</dbReference>
<dbReference type="CDD" id="cd07341">
    <property type="entry name" value="M56_BlaR1_MecR1_like"/>
    <property type="match status" value="1"/>
</dbReference>
<organism evidence="4 5">
    <name type="scientific">Winogradskyella wandonensis</name>
    <dbReference type="NCBI Taxonomy" id="1442586"/>
    <lineage>
        <taxon>Bacteria</taxon>
        <taxon>Pseudomonadati</taxon>
        <taxon>Bacteroidota</taxon>
        <taxon>Flavobacteriia</taxon>
        <taxon>Flavobacteriales</taxon>
        <taxon>Flavobacteriaceae</taxon>
        <taxon>Winogradskyella</taxon>
    </lineage>
</organism>
<dbReference type="Proteomes" id="UP000295714">
    <property type="component" value="Unassembled WGS sequence"/>
</dbReference>
<feature type="domain" description="TonB C-terminal" evidence="2">
    <location>
        <begin position="694"/>
        <end position="753"/>
    </location>
</feature>
<proteinExistence type="predicted"/>
<keyword evidence="5" id="KW-1185">Reference proteome</keyword>
<gene>
    <name evidence="4" type="ORF">DFQ05_2379</name>
</gene>
<protein>
    <submittedName>
        <fullName evidence="4">Beta-lactamase regulating signal transducer with metallopeptidase domain</fullName>
    </submittedName>
</protein>
<dbReference type="EMBL" id="SMGI01000004">
    <property type="protein sequence ID" value="TCK65164.1"/>
    <property type="molecule type" value="Genomic_DNA"/>
</dbReference>
<feature type="domain" description="Peptidase M56" evidence="3">
    <location>
        <begin position="159"/>
        <end position="262"/>
    </location>
</feature>
<keyword evidence="1" id="KW-1133">Transmembrane helix</keyword>
<sequence>MLHYILQIIAFQVVFLLVYDLFLKRETFFNYNRVYLLGTAILSFVLPFIKLETIKAVVPDEFVVVLPEVIIGNINPPTELDTHIALQTGIVLDEPSMPIWQMVFYAGAILATLLFVFKFMKLYWLKFNNPKRWRGNVLIVKLLKSSAAFSFFNTIFLGEKISEDEQPTILKHELVHVKQLHSIDLLVFEVMRILLWFNPLVYMYQNRIKVLHEYIADDIAVKQGGKKSYYQDLLNQVFETQSLSFTNTFFKSSLIKKRIAMLQKSKSKQIALVKYTLLIPIVFGMLIYTSAEVKAQEPESKTITEVIEVQEISEKELIDKYYKQMKAIEKSDGISKVMDLINFDISKFRMSLDEYARLSALNRVMLIDKIEKKILEKTATKSDKEALKQLKGDYKTYAEYVERTKTEDYGRKWETFSDESTLRLYVKDVKNLDESEKDRMAEKIELINKDSYWDELLISDGNQSQRMTFHKENDEVVSVDNVVNKPIVTDATETVEVPYAVVENIPTFEECKDLPSTDRKKCTSQKIASFVNKNFNTDLATKLGLVGRQRISVFFKINKEGDVSSIAARAPHPRLEEEAKRVIAMLPQFIPGTQKGKPVVVPYSLPILFQVNNTPINPALNPNPEKKVLDYDDVVGSGVAYSVIDKAPVSIECQNLEKAEEKKKCTSQSVAKFVNRNFNMGIASELGLEDWQRIFVGFKIGTDGKVHSAYARAVHPRLEEEAVRVVNALPAFIPGEQEGQKVDVLYSLPIMFQVAPKTTKN</sequence>
<dbReference type="InterPro" id="IPR037682">
    <property type="entry name" value="TonB_C"/>
</dbReference>
<dbReference type="PANTHER" id="PTHR34978">
    <property type="entry name" value="POSSIBLE SENSOR-TRANSDUCER PROTEIN BLAR"/>
    <property type="match status" value="1"/>
</dbReference>
<name>A0A4R1KK86_9FLAO</name>
<evidence type="ECO:0000313" key="5">
    <source>
        <dbReference type="Proteomes" id="UP000295714"/>
    </source>
</evidence>
<evidence type="ECO:0000256" key="1">
    <source>
        <dbReference type="SAM" id="Phobius"/>
    </source>
</evidence>
<evidence type="ECO:0000313" key="4">
    <source>
        <dbReference type="EMBL" id="TCK65164.1"/>
    </source>
</evidence>